<proteinExistence type="predicted"/>
<evidence type="ECO:0000313" key="1">
    <source>
        <dbReference type="Proteomes" id="UP000095280"/>
    </source>
</evidence>
<dbReference type="Gene3D" id="1.25.40.20">
    <property type="entry name" value="Ankyrin repeat-containing domain"/>
    <property type="match status" value="3"/>
</dbReference>
<organism evidence="1 2">
    <name type="scientific">Macrostomum lignano</name>
    <dbReference type="NCBI Taxonomy" id="282301"/>
    <lineage>
        <taxon>Eukaryota</taxon>
        <taxon>Metazoa</taxon>
        <taxon>Spiralia</taxon>
        <taxon>Lophotrochozoa</taxon>
        <taxon>Platyhelminthes</taxon>
        <taxon>Rhabditophora</taxon>
        <taxon>Macrostomorpha</taxon>
        <taxon>Macrostomida</taxon>
        <taxon>Macrostomidae</taxon>
        <taxon>Macrostomum</taxon>
    </lineage>
</organism>
<dbReference type="InterPro" id="IPR036770">
    <property type="entry name" value="Ankyrin_rpt-contain_sf"/>
</dbReference>
<protein>
    <submittedName>
        <fullName evidence="2">ANK_REP_REGION domain-containing protein</fullName>
    </submittedName>
</protein>
<dbReference type="AlphaFoldDB" id="A0A1I8FIJ3"/>
<sequence length="454" mass="47178">PACCPFDRDPATGRTVAHCAAASGDPRTLRAVLAFDQDYAMSKSTDSAGQSLLHSAVETEAAAVSPSAQRHLVVRRLLRLDGKAGQPLMQDADGRTPVDLAVLSGAGPGLGGPPRGSGDGGQVVRGAFEGARFGDTVLQLVAMGLSPWQPDAHGLPAVCYAAAAKSPDALHALLNAGTVGGLGLLAARVAEDGATLAHLAAHANRPAALRLLAAAGLPVLTAVDFDGWSPLQLRDRRWSLDAAEALVDEAASQVEAAIAAEADRRLSVRPRRASRTCGPPDGRSLLHLAVTAGNCGLVIGILSIARLLSPPASGQSSPPLHPTHDVPDPLGWTPLHVTPLCWSRRILPACFWTSARRTADGLTCLHLAVSGCCLGHGWQRGCHSTVPGVLALAGGDSPLHLAGSETVARLLSSRMLMKDRIQRNLAGRTPSEEARARGRSEALVELLRELELEA</sequence>
<dbReference type="SUPFAM" id="SSF48403">
    <property type="entry name" value="Ankyrin repeat"/>
    <property type="match status" value="1"/>
</dbReference>
<reference evidence="2" key="1">
    <citation type="submission" date="2016-11" db="UniProtKB">
        <authorList>
            <consortium name="WormBaseParasite"/>
        </authorList>
    </citation>
    <scope>IDENTIFICATION</scope>
</reference>
<dbReference type="PANTHER" id="PTHR24121">
    <property type="entry name" value="NO MECHANORECEPTOR POTENTIAL C, ISOFORM D-RELATED"/>
    <property type="match status" value="1"/>
</dbReference>
<name>A0A1I8FIJ3_9PLAT</name>
<evidence type="ECO:0000313" key="2">
    <source>
        <dbReference type="WBParaSite" id="maker-unitig_35372-snap-gene-0.3-mRNA-1"/>
    </source>
</evidence>
<dbReference type="PANTHER" id="PTHR24121:SF23">
    <property type="entry name" value="NO MECHANORECEPTOR POTENTIAL C, ISOFORM H"/>
    <property type="match status" value="1"/>
</dbReference>
<dbReference type="InterPro" id="IPR002110">
    <property type="entry name" value="Ankyrin_rpt"/>
</dbReference>
<accession>A0A1I8FIJ3</accession>
<keyword evidence="1" id="KW-1185">Reference proteome</keyword>
<dbReference type="Proteomes" id="UP000095280">
    <property type="component" value="Unplaced"/>
</dbReference>
<dbReference type="WBParaSite" id="maker-unitig_35372-snap-gene-0.3-mRNA-1">
    <property type="protein sequence ID" value="maker-unitig_35372-snap-gene-0.3-mRNA-1"/>
    <property type="gene ID" value="maker-unitig_35372-snap-gene-0.3"/>
</dbReference>
<dbReference type="SMART" id="SM00248">
    <property type="entry name" value="ANK"/>
    <property type="match status" value="5"/>
</dbReference>